<name>A0AAD3XUT8_NEPGR</name>
<feature type="region of interest" description="Disordered" evidence="1">
    <location>
        <begin position="303"/>
        <end position="335"/>
    </location>
</feature>
<dbReference type="PANTHER" id="PTHR21450">
    <property type="entry name" value="PROTEIN ALTERED PHOSPHATE STARVATION RESPONSE 1"/>
    <property type="match status" value="1"/>
</dbReference>
<gene>
    <name evidence="4" type="ORF">Nepgr_019001</name>
</gene>
<dbReference type="Proteomes" id="UP001279734">
    <property type="component" value="Unassembled WGS sequence"/>
</dbReference>
<protein>
    <recommendedName>
        <fullName evidence="6">Nitrate regulatory gene2 protein-like</fullName>
    </recommendedName>
</protein>
<feature type="region of interest" description="Disordered" evidence="1">
    <location>
        <begin position="247"/>
        <end position="280"/>
    </location>
</feature>
<dbReference type="EMBL" id="BSYO01000017">
    <property type="protein sequence ID" value="GMH17160.1"/>
    <property type="molecule type" value="Genomic_DNA"/>
</dbReference>
<feature type="compositionally biased region" description="Basic and acidic residues" evidence="1">
    <location>
        <begin position="397"/>
        <end position="408"/>
    </location>
</feature>
<feature type="compositionally biased region" description="Polar residues" evidence="1">
    <location>
        <begin position="303"/>
        <end position="313"/>
    </location>
</feature>
<sequence>MGCGGSKEENLPLVSLCKERKEFIRAASNHRYALAAAHVTYFRSLKEVGDALFRFVDEELVVASSSSSSPSSVSPVLTLPSDEGKTRNRKKKSVKLRSISDKKKSPPSSLLSHSMSNENSSHNNVGVDVGEEEFDDSHLQLSSSNSEVSSGHVEIDQYKPNWENASPPMPGITYSPPVMEYINSYGDYYSQYNPYDSYNPSNSYTYYMRKSSTRIPTVIYEEPKPGPIYSYSTYQNYPSYENRGHFGFMMNSIPPDEDGSNRQQREPKPPPTPPSPKVSAWDYFNPFETLSNDIYQEYYSQTRYGDKSNASSPDSEEVREREGIPDLEEETESELIKERYVEDKKVREDVDRQYKIKKKSENKNVKFAEGKGDNFSGGTSKEVPLQHLEPGQSVEVSEEKNSNPDRDASVSNSTEEVHEKQRGVSFEVDGASFCDIGSSKFSGLSTLSAHGTRDLREVARQIKDEFDAAADYGNEVSVLLEAGKLQYRPRSTFFRALFYRFLSSDALSMSSSHPPSALSAPSSSGAAKGDTAHFGDYENGSTPCSLSSTLEKLYEWEKKLYKEVKAEERLRVIYEKKFKKLKSLEEQGAETSKIESNHNSMRKLLTKIDVSIRAVDSISSRIHKLRDEELQPQLRQLIYGLRRMWKSMLKCHQKQFQAILESKTRSLKANTGFRRDSSLCATLKLEMELLKWCRCFNEWIDKQRFYAKSINSWLFRCLLHEQEETPDGIPPFSPGRVGAPPVFVMCHDWNQSMERILESGVKTAMNNFATSLHQLWERQDEEQRQRVKAEYMLKDFEKQIQTLRMEGSRTRQRPQNEHDDALSDKDSHKMVPSENGVSRFDDLKVDLDSMRQRIREERAGHKEAVKLVHDALSRSIQAGLIPIFEALESFTSEASKAFEDVRV</sequence>
<feature type="domain" description="DUF630" evidence="3">
    <location>
        <begin position="1"/>
        <end position="59"/>
    </location>
</feature>
<feature type="compositionally biased region" description="Basic and acidic residues" evidence="1">
    <location>
        <begin position="806"/>
        <end position="831"/>
    </location>
</feature>
<dbReference type="Pfam" id="PF04782">
    <property type="entry name" value="DUF632"/>
    <property type="match status" value="1"/>
</dbReference>
<organism evidence="4 5">
    <name type="scientific">Nepenthes gracilis</name>
    <name type="common">Slender pitcher plant</name>
    <dbReference type="NCBI Taxonomy" id="150966"/>
    <lineage>
        <taxon>Eukaryota</taxon>
        <taxon>Viridiplantae</taxon>
        <taxon>Streptophyta</taxon>
        <taxon>Embryophyta</taxon>
        <taxon>Tracheophyta</taxon>
        <taxon>Spermatophyta</taxon>
        <taxon>Magnoliopsida</taxon>
        <taxon>eudicotyledons</taxon>
        <taxon>Gunneridae</taxon>
        <taxon>Pentapetalae</taxon>
        <taxon>Caryophyllales</taxon>
        <taxon>Nepenthaceae</taxon>
        <taxon>Nepenthes</taxon>
    </lineage>
</organism>
<evidence type="ECO:0008006" key="6">
    <source>
        <dbReference type="Google" id="ProtNLM"/>
    </source>
</evidence>
<evidence type="ECO:0000256" key="1">
    <source>
        <dbReference type="SAM" id="MobiDB-lite"/>
    </source>
</evidence>
<keyword evidence="5" id="KW-1185">Reference proteome</keyword>
<evidence type="ECO:0000259" key="2">
    <source>
        <dbReference type="Pfam" id="PF04782"/>
    </source>
</evidence>
<dbReference type="AlphaFoldDB" id="A0AAD3XUT8"/>
<feature type="compositionally biased region" description="Low complexity" evidence="1">
    <location>
        <begin position="106"/>
        <end position="124"/>
    </location>
</feature>
<proteinExistence type="predicted"/>
<reference evidence="4" key="1">
    <citation type="submission" date="2023-05" db="EMBL/GenBank/DDBJ databases">
        <title>Nepenthes gracilis genome sequencing.</title>
        <authorList>
            <person name="Fukushima K."/>
        </authorList>
    </citation>
    <scope>NUCLEOTIDE SEQUENCE</scope>
    <source>
        <strain evidence="4">SING2019-196</strain>
    </source>
</reference>
<evidence type="ECO:0000259" key="3">
    <source>
        <dbReference type="Pfam" id="PF04783"/>
    </source>
</evidence>
<accession>A0AAD3XUT8</accession>
<feature type="region of interest" description="Disordered" evidence="1">
    <location>
        <begin position="359"/>
        <end position="422"/>
    </location>
</feature>
<evidence type="ECO:0000313" key="4">
    <source>
        <dbReference type="EMBL" id="GMH17160.1"/>
    </source>
</evidence>
<evidence type="ECO:0000313" key="5">
    <source>
        <dbReference type="Proteomes" id="UP001279734"/>
    </source>
</evidence>
<feature type="compositionally biased region" description="Basic and acidic residues" evidence="1">
    <location>
        <begin position="259"/>
        <end position="268"/>
    </location>
</feature>
<dbReference type="PANTHER" id="PTHR21450:SF2">
    <property type="entry name" value="FAMILY PROTEIN, PUTATIVE (DUF630 AND DUF632)-RELATED"/>
    <property type="match status" value="1"/>
</dbReference>
<feature type="compositionally biased region" description="Basic and acidic residues" evidence="1">
    <location>
        <begin position="359"/>
        <end position="372"/>
    </location>
</feature>
<feature type="region of interest" description="Disordered" evidence="1">
    <location>
        <begin position="803"/>
        <end position="835"/>
    </location>
</feature>
<dbReference type="Pfam" id="PF04783">
    <property type="entry name" value="DUF630"/>
    <property type="match status" value="1"/>
</dbReference>
<feature type="compositionally biased region" description="Low complexity" evidence="1">
    <location>
        <begin position="512"/>
        <end position="527"/>
    </location>
</feature>
<dbReference type="InterPro" id="IPR006867">
    <property type="entry name" value="DUF632"/>
</dbReference>
<feature type="domain" description="DUF632" evidence="2">
    <location>
        <begin position="455"/>
        <end position="773"/>
    </location>
</feature>
<comment type="caution">
    <text evidence="4">The sequence shown here is derived from an EMBL/GenBank/DDBJ whole genome shotgun (WGS) entry which is preliminary data.</text>
</comment>
<feature type="region of interest" description="Disordered" evidence="1">
    <location>
        <begin position="65"/>
        <end position="127"/>
    </location>
</feature>
<feature type="compositionally biased region" description="Low complexity" evidence="1">
    <location>
        <begin position="65"/>
        <end position="81"/>
    </location>
</feature>
<feature type="region of interest" description="Disordered" evidence="1">
    <location>
        <begin position="512"/>
        <end position="531"/>
    </location>
</feature>
<dbReference type="InterPro" id="IPR006868">
    <property type="entry name" value="DUF630"/>
</dbReference>